<organism evidence="2">
    <name type="scientific">Timema poppense</name>
    <name type="common">Walking stick</name>
    <dbReference type="NCBI Taxonomy" id="170557"/>
    <lineage>
        <taxon>Eukaryota</taxon>
        <taxon>Metazoa</taxon>
        <taxon>Ecdysozoa</taxon>
        <taxon>Arthropoda</taxon>
        <taxon>Hexapoda</taxon>
        <taxon>Insecta</taxon>
        <taxon>Pterygota</taxon>
        <taxon>Neoptera</taxon>
        <taxon>Polyneoptera</taxon>
        <taxon>Phasmatodea</taxon>
        <taxon>Timematodea</taxon>
        <taxon>Timematoidea</taxon>
        <taxon>Timematidae</taxon>
        <taxon>Timema</taxon>
    </lineage>
</organism>
<dbReference type="AlphaFoldDB" id="A0A7R9HA18"/>
<dbReference type="EMBL" id="OD007036">
    <property type="protein sequence ID" value="CAD7413608.1"/>
    <property type="molecule type" value="Genomic_DNA"/>
</dbReference>
<proteinExistence type="predicted"/>
<sequence>MVWVSSEHPHRAGKPAVLVLPRSQTNIYQTLSLQDEMATLRYFSSHPPVYEKDTKILVWNCALHSASGVAFDFCAHAHIGSGGEEVGTASMESPPETNLKGFSIAFGTTEFLGALAVVMMTVWVVPEKNYMKALKTVEERSYVPYESVLSHGAR</sequence>
<evidence type="ECO:0000256" key="1">
    <source>
        <dbReference type="SAM" id="Phobius"/>
    </source>
</evidence>
<keyword evidence="1" id="KW-1133">Transmembrane helix</keyword>
<feature type="transmembrane region" description="Helical" evidence="1">
    <location>
        <begin position="101"/>
        <end position="125"/>
    </location>
</feature>
<evidence type="ECO:0000313" key="2">
    <source>
        <dbReference type="EMBL" id="CAD7413608.1"/>
    </source>
</evidence>
<protein>
    <submittedName>
        <fullName evidence="2">Uncharacterized protein</fullName>
    </submittedName>
</protein>
<reference evidence="2" key="1">
    <citation type="submission" date="2020-11" db="EMBL/GenBank/DDBJ databases">
        <authorList>
            <person name="Tran Van P."/>
        </authorList>
    </citation>
    <scope>NUCLEOTIDE SEQUENCE</scope>
</reference>
<accession>A0A7R9HA18</accession>
<gene>
    <name evidence="2" type="ORF">TPSB3V08_LOCUS9134</name>
</gene>
<keyword evidence="1" id="KW-0812">Transmembrane</keyword>
<name>A0A7R9HA18_TIMPO</name>
<keyword evidence="1" id="KW-0472">Membrane</keyword>